<protein>
    <submittedName>
        <fullName evidence="1">Uncharacterized protein</fullName>
    </submittedName>
</protein>
<proteinExistence type="predicted"/>
<dbReference type="AlphaFoldDB" id="A0A8D8W344"/>
<accession>A0A8D8W344</accession>
<reference evidence="1" key="1">
    <citation type="submission" date="2021-05" db="EMBL/GenBank/DDBJ databases">
        <authorList>
            <person name="Alioto T."/>
            <person name="Alioto T."/>
            <person name="Gomez Garrido J."/>
        </authorList>
    </citation>
    <scope>NUCLEOTIDE SEQUENCE</scope>
</reference>
<sequence length="115" mass="12948">MSSHTGRGLECAVQCISFATGRLVILKENIVSKVAARRQEVEEYAAQFPMPGQWTRSNPHSDSKSVLQYAHKCGVGFCIEYSLRECIEMVWKPKSQSKIIQLLAKCPFIVRCILS</sequence>
<evidence type="ECO:0000313" key="1">
    <source>
        <dbReference type="EMBL" id="CAG6644088.1"/>
    </source>
</evidence>
<name>A0A8D8W344_9HEMI</name>
<dbReference type="EMBL" id="HBUF01130621">
    <property type="protein sequence ID" value="CAG6644089.1"/>
    <property type="molecule type" value="Transcribed_RNA"/>
</dbReference>
<dbReference type="EMBL" id="HBUF01130620">
    <property type="protein sequence ID" value="CAG6644088.1"/>
    <property type="molecule type" value="Transcribed_RNA"/>
</dbReference>
<organism evidence="1">
    <name type="scientific">Cacopsylla melanoneura</name>
    <dbReference type="NCBI Taxonomy" id="428564"/>
    <lineage>
        <taxon>Eukaryota</taxon>
        <taxon>Metazoa</taxon>
        <taxon>Ecdysozoa</taxon>
        <taxon>Arthropoda</taxon>
        <taxon>Hexapoda</taxon>
        <taxon>Insecta</taxon>
        <taxon>Pterygota</taxon>
        <taxon>Neoptera</taxon>
        <taxon>Paraneoptera</taxon>
        <taxon>Hemiptera</taxon>
        <taxon>Sternorrhyncha</taxon>
        <taxon>Psylloidea</taxon>
        <taxon>Psyllidae</taxon>
        <taxon>Psyllinae</taxon>
        <taxon>Cacopsylla</taxon>
    </lineage>
</organism>